<name>A0A1N7CHJ3_9RHOO</name>
<dbReference type="OrthoDB" id="9181538at2"/>
<dbReference type="STRING" id="34027.SAMN05421829_12449"/>
<sequence length="90" mass="10264">MRTALFLALAALLASCATPAERAAQVEREVEQMIAVYGPACERLGYKQDADQWRDCILRLNAQERYERYSRMPTSTTCIGHRGFFHCSTF</sequence>
<protein>
    <recommendedName>
        <fullName evidence="4">Lipoprotein</fullName>
    </recommendedName>
</protein>
<reference evidence="3" key="1">
    <citation type="submission" date="2017-01" db="EMBL/GenBank/DDBJ databases">
        <authorList>
            <person name="Varghese N."/>
            <person name="Submissions S."/>
        </authorList>
    </citation>
    <scope>NUCLEOTIDE SEQUENCE [LARGE SCALE GENOMIC DNA]</scope>
    <source>
        <strain evidence="3">ATCC 51758</strain>
    </source>
</reference>
<keyword evidence="3" id="KW-1185">Reference proteome</keyword>
<dbReference type="AlphaFoldDB" id="A0A1N7CHJ3"/>
<accession>A0A1N7CHJ3</accession>
<dbReference type="PROSITE" id="PS51257">
    <property type="entry name" value="PROKAR_LIPOPROTEIN"/>
    <property type="match status" value="1"/>
</dbReference>
<proteinExistence type="predicted"/>
<evidence type="ECO:0008006" key="4">
    <source>
        <dbReference type="Google" id="ProtNLM"/>
    </source>
</evidence>
<evidence type="ECO:0000313" key="2">
    <source>
        <dbReference type="EMBL" id="SIR63098.1"/>
    </source>
</evidence>
<dbReference type="RefSeq" id="WP_076604405.1">
    <property type="nucleotide sequence ID" value="NZ_FTMD01000024.1"/>
</dbReference>
<organism evidence="2 3">
    <name type="scientific">Aromatoleum tolulyticum</name>
    <dbReference type="NCBI Taxonomy" id="34027"/>
    <lineage>
        <taxon>Bacteria</taxon>
        <taxon>Pseudomonadati</taxon>
        <taxon>Pseudomonadota</taxon>
        <taxon>Betaproteobacteria</taxon>
        <taxon>Rhodocyclales</taxon>
        <taxon>Rhodocyclaceae</taxon>
        <taxon>Aromatoleum</taxon>
    </lineage>
</organism>
<keyword evidence="1" id="KW-0732">Signal</keyword>
<evidence type="ECO:0000313" key="3">
    <source>
        <dbReference type="Proteomes" id="UP000186819"/>
    </source>
</evidence>
<dbReference type="Proteomes" id="UP000186819">
    <property type="component" value="Unassembled WGS sequence"/>
</dbReference>
<gene>
    <name evidence="2" type="ORF">SAMN05421829_12449</name>
</gene>
<feature type="signal peptide" evidence="1">
    <location>
        <begin position="1"/>
        <end position="22"/>
    </location>
</feature>
<dbReference type="EMBL" id="FTMD01000024">
    <property type="protein sequence ID" value="SIR63098.1"/>
    <property type="molecule type" value="Genomic_DNA"/>
</dbReference>
<feature type="chain" id="PRO_5012681426" description="Lipoprotein" evidence="1">
    <location>
        <begin position="23"/>
        <end position="90"/>
    </location>
</feature>
<evidence type="ECO:0000256" key="1">
    <source>
        <dbReference type="SAM" id="SignalP"/>
    </source>
</evidence>